<dbReference type="InterPro" id="IPR001714">
    <property type="entry name" value="Pept_M24_MAP"/>
</dbReference>
<dbReference type="GO" id="GO:0070006">
    <property type="term" value="F:metalloaminopeptidase activity"/>
    <property type="evidence" value="ECO:0007669"/>
    <property type="project" value="TreeGrafter"/>
</dbReference>
<evidence type="ECO:0000313" key="4">
    <source>
        <dbReference type="Proteomes" id="UP001224775"/>
    </source>
</evidence>
<comment type="caution">
    <text evidence="3">The sequence shown here is derived from an EMBL/GenBank/DDBJ whole genome shotgun (WGS) entry which is preliminary data.</text>
</comment>
<keyword evidence="3" id="KW-0378">Hydrolase</keyword>
<dbReference type="GO" id="GO:0005829">
    <property type="term" value="C:cytosol"/>
    <property type="evidence" value="ECO:0007669"/>
    <property type="project" value="TreeGrafter"/>
</dbReference>
<dbReference type="PANTHER" id="PTHR43330:SF7">
    <property type="entry name" value="METHIONINE AMINOPEPTIDASE 1"/>
    <property type="match status" value="1"/>
</dbReference>
<keyword evidence="3" id="KW-0645">Protease</keyword>
<dbReference type="InterPro" id="IPR036005">
    <property type="entry name" value="Creatinase/aminopeptidase-like"/>
</dbReference>
<feature type="domain" description="Peptidase M24" evidence="2">
    <location>
        <begin position="102"/>
        <end position="270"/>
    </location>
</feature>
<dbReference type="EMBL" id="JATAAI010000081">
    <property type="protein sequence ID" value="KAK1732228.1"/>
    <property type="molecule type" value="Genomic_DNA"/>
</dbReference>
<dbReference type="SUPFAM" id="SSF55920">
    <property type="entry name" value="Creatinase/aminopeptidase"/>
    <property type="match status" value="1"/>
</dbReference>
<dbReference type="EC" id="3.4.11.18" evidence="3"/>
<gene>
    <name evidence="3" type="ORF">QTG54_017087</name>
</gene>
<dbReference type="Pfam" id="PF00557">
    <property type="entry name" value="Peptidase_M24"/>
    <property type="match status" value="1"/>
</dbReference>
<reference evidence="3" key="1">
    <citation type="submission" date="2023-06" db="EMBL/GenBank/DDBJ databases">
        <title>Survivors Of The Sea: Transcriptome response of Skeletonema marinoi to long-term dormancy.</title>
        <authorList>
            <person name="Pinder M.I.M."/>
            <person name="Kourtchenko O."/>
            <person name="Robertson E.K."/>
            <person name="Larsson T."/>
            <person name="Maumus F."/>
            <person name="Osuna-Cruz C.M."/>
            <person name="Vancaester E."/>
            <person name="Stenow R."/>
            <person name="Vandepoele K."/>
            <person name="Ploug H."/>
            <person name="Bruchert V."/>
            <person name="Godhe A."/>
            <person name="Topel M."/>
        </authorList>
    </citation>
    <scope>NUCLEOTIDE SEQUENCE</scope>
    <source>
        <strain evidence="3">R05AC</strain>
    </source>
</reference>
<dbReference type="AlphaFoldDB" id="A0AAD8XRM2"/>
<evidence type="ECO:0000256" key="1">
    <source>
        <dbReference type="SAM" id="MobiDB-lite"/>
    </source>
</evidence>
<evidence type="ECO:0000259" key="2">
    <source>
        <dbReference type="Pfam" id="PF00557"/>
    </source>
</evidence>
<sequence length="313" mass="35386">MNKKKKQRPKVNSNKGFGGGSSSGTITSSALESDMLIRPKTTSNFQYAGSIRPGLQTPKRIVPSEKIKFPDYALDGQPKNRPALFPWVIETKKPEEIEKMLNEVICHGIPDDRQLQEGDIVNIDITCYLDGYHGDCSEMFVVGGEDAVDPVGKRLLQTTYDCWVKALNFVKPGNDYKDIGAIIEDHVTREGFTTVKALRPWNRKCLSHKSKYFALQKLRTSRKDGSWSHFTIEPMICENGNNYLMWPDDWTATTKDGGRSAQFEHTLLITPDGVEALTGKIETSPVQFWERDSNVHKDCGLVQHLLQKNEKEH</sequence>
<proteinExistence type="predicted"/>
<name>A0AAD8XRM2_9STRA</name>
<accession>A0AAD8XRM2</accession>
<evidence type="ECO:0000313" key="3">
    <source>
        <dbReference type="EMBL" id="KAK1732228.1"/>
    </source>
</evidence>
<protein>
    <submittedName>
        <fullName evidence="3">Methionine aminopeptidase</fullName>
        <ecNumber evidence="3">3.4.11.18</ecNumber>
    </submittedName>
</protein>
<feature type="region of interest" description="Disordered" evidence="1">
    <location>
        <begin position="1"/>
        <end position="26"/>
    </location>
</feature>
<dbReference type="PRINTS" id="PR00599">
    <property type="entry name" value="MAPEPTIDASE"/>
</dbReference>
<dbReference type="InterPro" id="IPR000994">
    <property type="entry name" value="Pept_M24"/>
</dbReference>
<keyword evidence="3" id="KW-0031">Aminopeptidase</keyword>
<dbReference type="PANTHER" id="PTHR43330">
    <property type="entry name" value="METHIONINE AMINOPEPTIDASE"/>
    <property type="match status" value="1"/>
</dbReference>
<dbReference type="Proteomes" id="UP001224775">
    <property type="component" value="Unassembled WGS sequence"/>
</dbReference>
<organism evidence="3 4">
    <name type="scientific">Skeletonema marinoi</name>
    <dbReference type="NCBI Taxonomy" id="267567"/>
    <lineage>
        <taxon>Eukaryota</taxon>
        <taxon>Sar</taxon>
        <taxon>Stramenopiles</taxon>
        <taxon>Ochrophyta</taxon>
        <taxon>Bacillariophyta</taxon>
        <taxon>Coscinodiscophyceae</taxon>
        <taxon>Thalassiosirophycidae</taxon>
        <taxon>Thalassiosirales</taxon>
        <taxon>Skeletonemataceae</taxon>
        <taxon>Skeletonema</taxon>
        <taxon>Skeletonema marinoi-dohrnii complex</taxon>
    </lineage>
</organism>
<dbReference type="GO" id="GO:0004239">
    <property type="term" value="F:initiator methionyl aminopeptidase activity"/>
    <property type="evidence" value="ECO:0007669"/>
    <property type="project" value="UniProtKB-EC"/>
</dbReference>
<dbReference type="Gene3D" id="3.90.230.10">
    <property type="entry name" value="Creatinase/methionine aminopeptidase superfamily"/>
    <property type="match status" value="1"/>
</dbReference>
<keyword evidence="4" id="KW-1185">Reference proteome</keyword>